<keyword evidence="4" id="KW-1185">Reference proteome</keyword>
<feature type="domain" description="Putative WW-binding" evidence="2">
    <location>
        <begin position="97"/>
        <end position="120"/>
    </location>
</feature>
<dbReference type="Proteomes" id="UP000824782">
    <property type="component" value="Unassembled WGS sequence"/>
</dbReference>
<evidence type="ECO:0000313" key="4">
    <source>
        <dbReference type="Proteomes" id="UP000824782"/>
    </source>
</evidence>
<sequence>MAKRKCEQPLIALLPACKRPLRELSVYSRPCTPHTLQGAPKRKRRPEPSPQRESPPLPPHTEDTAAQSHPPSKKPKLSPGTTASPDYQCQKDEEFNEYNTFHFWRTPLPDIDLSELDGACDSDKQATSTGTDVLEEMDS</sequence>
<evidence type="ECO:0000259" key="2">
    <source>
        <dbReference type="Pfam" id="PF15017"/>
    </source>
</evidence>
<comment type="caution">
    <text evidence="3">The sequence shown here is derived from an EMBL/GenBank/DDBJ whole genome shotgun (WGS) entry which is preliminary data.</text>
</comment>
<gene>
    <name evidence="3" type="ORF">GDO81_001634</name>
</gene>
<accession>A0AAV7DF33</accession>
<proteinExistence type="predicted"/>
<name>A0AAV7DF33_ENGPU</name>
<reference evidence="3" key="1">
    <citation type="thesis" date="2020" institute="ProQuest LLC" country="789 East Eisenhower Parkway, Ann Arbor, MI, USA">
        <title>Comparative Genomics and Chromosome Evolution.</title>
        <authorList>
            <person name="Mudd A.B."/>
        </authorList>
    </citation>
    <scope>NUCLEOTIDE SEQUENCE</scope>
    <source>
        <strain evidence="3">237g6f4</strain>
        <tissue evidence="3">Blood</tissue>
    </source>
</reference>
<feature type="region of interest" description="Disordered" evidence="1">
    <location>
        <begin position="28"/>
        <end position="91"/>
    </location>
</feature>
<dbReference type="AlphaFoldDB" id="A0AAV7DF33"/>
<dbReference type="EMBL" id="WNYA01000001">
    <property type="protein sequence ID" value="KAG8595788.1"/>
    <property type="molecule type" value="Genomic_DNA"/>
</dbReference>
<dbReference type="Pfam" id="PF15017">
    <property type="entry name" value="WRNPLPNID"/>
    <property type="match status" value="1"/>
</dbReference>
<dbReference type="InterPro" id="IPR033461">
    <property type="entry name" value="WRNPLPNID"/>
</dbReference>
<evidence type="ECO:0000256" key="1">
    <source>
        <dbReference type="SAM" id="MobiDB-lite"/>
    </source>
</evidence>
<protein>
    <recommendedName>
        <fullName evidence="2">Putative WW-binding domain-containing protein</fullName>
    </recommendedName>
</protein>
<feature type="region of interest" description="Disordered" evidence="1">
    <location>
        <begin position="115"/>
        <end position="139"/>
    </location>
</feature>
<organism evidence="3 4">
    <name type="scientific">Engystomops pustulosus</name>
    <name type="common">Tungara frog</name>
    <name type="synonym">Physalaemus pustulosus</name>
    <dbReference type="NCBI Taxonomy" id="76066"/>
    <lineage>
        <taxon>Eukaryota</taxon>
        <taxon>Metazoa</taxon>
        <taxon>Chordata</taxon>
        <taxon>Craniata</taxon>
        <taxon>Vertebrata</taxon>
        <taxon>Euteleostomi</taxon>
        <taxon>Amphibia</taxon>
        <taxon>Batrachia</taxon>
        <taxon>Anura</taxon>
        <taxon>Neobatrachia</taxon>
        <taxon>Hyloidea</taxon>
        <taxon>Leptodactylidae</taxon>
        <taxon>Leiuperinae</taxon>
        <taxon>Engystomops</taxon>
    </lineage>
</organism>
<evidence type="ECO:0000313" key="3">
    <source>
        <dbReference type="EMBL" id="KAG8595788.1"/>
    </source>
</evidence>
<dbReference type="EMBL" id="WNYA01000001">
    <property type="protein sequence ID" value="KAG8595789.1"/>
    <property type="molecule type" value="Genomic_DNA"/>
</dbReference>